<dbReference type="Proteomes" id="UP000190834">
    <property type="component" value="Unassembled WGS sequence"/>
</dbReference>
<dbReference type="STRING" id="1123491.SAMN02745782_01381"/>
<keyword evidence="3" id="KW-0547">Nucleotide-binding</keyword>
<dbReference type="AlphaFoldDB" id="A0A1T4NMA5"/>
<comment type="catalytic activity">
    <reaction evidence="6">
        <text>L-threonyl-[protein] + ATP = 3-O-(5'-adenylyl)-L-threonyl-[protein] + diphosphate</text>
        <dbReference type="Rhea" id="RHEA:54292"/>
        <dbReference type="Rhea" id="RHEA-COMP:11060"/>
        <dbReference type="Rhea" id="RHEA-COMP:13847"/>
        <dbReference type="ChEBI" id="CHEBI:30013"/>
        <dbReference type="ChEBI" id="CHEBI:30616"/>
        <dbReference type="ChEBI" id="CHEBI:33019"/>
        <dbReference type="ChEBI" id="CHEBI:138113"/>
        <dbReference type="EC" id="2.7.7.108"/>
    </reaction>
</comment>
<dbReference type="EC" id="2.7.7.108" evidence="5"/>
<evidence type="ECO:0000256" key="2">
    <source>
        <dbReference type="ARBA" id="ARBA00022695"/>
    </source>
</evidence>
<evidence type="ECO:0000313" key="9">
    <source>
        <dbReference type="EMBL" id="SJZ80441.1"/>
    </source>
</evidence>
<dbReference type="PANTHER" id="PTHR39560:SF1">
    <property type="entry name" value="PROTEIN ADENYLYLTRANSFERASE FIC-RELATED"/>
    <property type="match status" value="1"/>
</dbReference>
<dbReference type="GO" id="GO:0051302">
    <property type="term" value="P:regulation of cell division"/>
    <property type="evidence" value="ECO:0007669"/>
    <property type="project" value="TreeGrafter"/>
</dbReference>
<protein>
    <recommendedName>
        <fullName evidence="5">protein adenylyltransferase</fullName>
        <ecNumber evidence="5">2.7.7.108</ecNumber>
    </recommendedName>
</protein>
<gene>
    <name evidence="9" type="ORF">SAMN02745782_01381</name>
</gene>
<dbReference type="GO" id="GO:0070733">
    <property type="term" value="F:AMPylase activity"/>
    <property type="evidence" value="ECO:0007669"/>
    <property type="project" value="UniProtKB-EC"/>
</dbReference>
<dbReference type="GeneID" id="70581630"/>
<evidence type="ECO:0000256" key="3">
    <source>
        <dbReference type="ARBA" id="ARBA00022741"/>
    </source>
</evidence>
<dbReference type="GO" id="GO:0005524">
    <property type="term" value="F:ATP binding"/>
    <property type="evidence" value="ECO:0007669"/>
    <property type="project" value="UniProtKB-KW"/>
</dbReference>
<organism evidence="9 10">
    <name type="scientific">Vibrio cincinnatiensis DSM 19608</name>
    <dbReference type="NCBI Taxonomy" id="1123491"/>
    <lineage>
        <taxon>Bacteria</taxon>
        <taxon>Pseudomonadati</taxon>
        <taxon>Pseudomonadota</taxon>
        <taxon>Gammaproteobacteria</taxon>
        <taxon>Vibrionales</taxon>
        <taxon>Vibrionaceae</taxon>
        <taxon>Vibrio</taxon>
    </lineage>
</organism>
<dbReference type="EMBL" id="FUXB01000006">
    <property type="protein sequence ID" value="SJZ80441.1"/>
    <property type="molecule type" value="Genomic_DNA"/>
</dbReference>
<evidence type="ECO:0000256" key="7">
    <source>
        <dbReference type="ARBA" id="ARBA00048696"/>
    </source>
</evidence>
<keyword evidence="2" id="KW-0548">Nucleotidyltransferase</keyword>
<evidence type="ECO:0000256" key="4">
    <source>
        <dbReference type="ARBA" id="ARBA00022840"/>
    </source>
</evidence>
<evidence type="ECO:0000256" key="6">
    <source>
        <dbReference type="ARBA" id="ARBA00047939"/>
    </source>
</evidence>
<evidence type="ECO:0000256" key="1">
    <source>
        <dbReference type="ARBA" id="ARBA00022679"/>
    </source>
</evidence>
<keyword evidence="4" id="KW-0067">ATP-binding</keyword>
<reference evidence="10" key="1">
    <citation type="submission" date="2017-02" db="EMBL/GenBank/DDBJ databases">
        <authorList>
            <person name="Varghese N."/>
            <person name="Submissions S."/>
        </authorList>
    </citation>
    <scope>NUCLEOTIDE SEQUENCE [LARGE SCALE GENOMIC DNA]</scope>
    <source>
        <strain evidence="10">DSM 19608</strain>
    </source>
</reference>
<comment type="catalytic activity">
    <reaction evidence="7">
        <text>L-tyrosyl-[protein] + ATP = O-(5'-adenylyl)-L-tyrosyl-[protein] + diphosphate</text>
        <dbReference type="Rhea" id="RHEA:54288"/>
        <dbReference type="Rhea" id="RHEA-COMP:10136"/>
        <dbReference type="Rhea" id="RHEA-COMP:13846"/>
        <dbReference type="ChEBI" id="CHEBI:30616"/>
        <dbReference type="ChEBI" id="CHEBI:33019"/>
        <dbReference type="ChEBI" id="CHEBI:46858"/>
        <dbReference type="ChEBI" id="CHEBI:83624"/>
        <dbReference type="EC" id="2.7.7.108"/>
    </reaction>
</comment>
<keyword evidence="10" id="KW-1185">Reference proteome</keyword>
<accession>A0A1T4NMA5</accession>
<evidence type="ECO:0000313" key="10">
    <source>
        <dbReference type="Proteomes" id="UP000190834"/>
    </source>
</evidence>
<dbReference type="InterPro" id="IPR036597">
    <property type="entry name" value="Fido-like_dom_sf"/>
</dbReference>
<sequence>MRDKYGTKHDKYCYPNTDILVNLLNIQDAALLAEAEAAFTAYRYRHYQSLVRHLDDFHFEHFKYLHYYLFQDLYAWAGQIRDVDIAKGTTRFCTVNRIEPEAEKIFLKIPLLGQLSDREALIEAIADLFCDINLLHPFREGNGRVERFFFEEMVCMLGYDLAWPSITQQQWIEANIVGVHADLAPLQAIFSQALSSPV</sequence>
<evidence type="ECO:0000259" key="8">
    <source>
        <dbReference type="PROSITE" id="PS51459"/>
    </source>
</evidence>
<dbReference type="RefSeq" id="WP_078925788.1">
    <property type="nucleotide sequence ID" value="NZ_FUXB01000006.1"/>
</dbReference>
<dbReference type="PROSITE" id="PS51459">
    <property type="entry name" value="FIDO"/>
    <property type="match status" value="1"/>
</dbReference>
<keyword evidence="1" id="KW-0808">Transferase</keyword>
<evidence type="ECO:0000256" key="5">
    <source>
        <dbReference type="ARBA" id="ARBA00034531"/>
    </source>
</evidence>
<dbReference type="PANTHER" id="PTHR39560">
    <property type="entry name" value="PROTEIN ADENYLYLTRANSFERASE FIC-RELATED"/>
    <property type="match status" value="1"/>
</dbReference>
<dbReference type="OrthoDB" id="9807853at2"/>
<proteinExistence type="predicted"/>
<dbReference type="Gene3D" id="1.10.3290.10">
    <property type="entry name" value="Fido-like domain"/>
    <property type="match status" value="1"/>
</dbReference>
<dbReference type="Pfam" id="PF02661">
    <property type="entry name" value="Fic"/>
    <property type="match status" value="1"/>
</dbReference>
<dbReference type="InterPro" id="IPR003812">
    <property type="entry name" value="Fido"/>
</dbReference>
<name>A0A1T4NMA5_VIBCI</name>
<feature type="domain" description="Fido" evidence="8">
    <location>
        <begin position="57"/>
        <end position="192"/>
    </location>
</feature>
<dbReference type="SUPFAM" id="SSF140931">
    <property type="entry name" value="Fic-like"/>
    <property type="match status" value="1"/>
</dbReference>